<dbReference type="PRINTS" id="PR00436">
    <property type="entry name" value="INTERLEUKIN8"/>
</dbReference>
<dbReference type="InterPro" id="IPR033899">
    <property type="entry name" value="CXC_Chemokine_domain"/>
</dbReference>
<dbReference type="Ensembl" id="ENSNPET00000005584.1">
    <property type="protein sequence ID" value="ENSNPEP00000005447.1"/>
    <property type="gene ID" value="ENSNPEG00000004113.1"/>
</dbReference>
<evidence type="ECO:0000256" key="2">
    <source>
        <dbReference type="ARBA" id="ARBA00010665"/>
    </source>
</evidence>
<keyword evidence="9" id="KW-1185">Reference proteome</keyword>
<evidence type="ECO:0000313" key="8">
    <source>
        <dbReference type="Ensembl" id="ENSNPEP00000005447.1"/>
    </source>
</evidence>
<reference evidence="8" key="2">
    <citation type="submission" date="2025-09" db="UniProtKB">
        <authorList>
            <consortium name="Ensembl"/>
        </authorList>
    </citation>
    <scope>IDENTIFICATION</scope>
</reference>
<keyword evidence="6" id="KW-0145">Chemotaxis</keyword>
<dbReference type="InterPro" id="IPR001089">
    <property type="entry name" value="Chemokine_CXC"/>
</dbReference>
<dbReference type="InterPro" id="IPR018048">
    <property type="entry name" value="Chemokine_CXC_CS"/>
</dbReference>
<dbReference type="GO" id="GO:0006952">
    <property type="term" value="P:defense response"/>
    <property type="evidence" value="ECO:0007669"/>
    <property type="project" value="InterPro"/>
</dbReference>
<dbReference type="PANTHER" id="PTHR12015:SF195">
    <property type="entry name" value="CHEMOKINE INTERLEUKIN-8-LIKE DOMAIN-CONTAINING PROTEIN"/>
    <property type="match status" value="1"/>
</dbReference>
<organism evidence="8 9">
    <name type="scientific">Nothoprocta perdicaria</name>
    <name type="common">Chilean tinamou</name>
    <name type="synonym">Crypturus perdicarius</name>
    <dbReference type="NCBI Taxonomy" id="30464"/>
    <lineage>
        <taxon>Eukaryota</taxon>
        <taxon>Metazoa</taxon>
        <taxon>Chordata</taxon>
        <taxon>Craniata</taxon>
        <taxon>Vertebrata</taxon>
        <taxon>Euteleostomi</taxon>
        <taxon>Archelosauria</taxon>
        <taxon>Archosauria</taxon>
        <taxon>Dinosauria</taxon>
        <taxon>Saurischia</taxon>
        <taxon>Theropoda</taxon>
        <taxon>Coelurosauria</taxon>
        <taxon>Aves</taxon>
        <taxon>Palaeognathae</taxon>
        <taxon>Tinamiformes</taxon>
        <taxon>Tinamidae</taxon>
        <taxon>Nothoprocta</taxon>
    </lineage>
</organism>
<dbReference type="GO" id="GO:0006955">
    <property type="term" value="P:immune response"/>
    <property type="evidence" value="ECO:0007669"/>
    <property type="project" value="InterPro"/>
</dbReference>
<dbReference type="SMART" id="SM00199">
    <property type="entry name" value="SCY"/>
    <property type="match status" value="1"/>
</dbReference>
<evidence type="ECO:0000256" key="1">
    <source>
        <dbReference type="ARBA" id="ARBA00004613"/>
    </source>
</evidence>
<keyword evidence="4 6" id="KW-0964">Secreted</keyword>
<evidence type="ECO:0000256" key="5">
    <source>
        <dbReference type="ARBA" id="ARBA00023157"/>
    </source>
</evidence>
<dbReference type="InterPro" id="IPR036048">
    <property type="entry name" value="Interleukin_8-like_sf"/>
</dbReference>
<comment type="similarity">
    <text evidence="2 6">Belongs to the intercrine alpha (chemokine CxC) family.</text>
</comment>
<dbReference type="InterPro" id="IPR039809">
    <property type="entry name" value="Chemokine_b/g/d"/>
</dbReference>
<evidence type="ECO:0000313" key="9">
    <source>
        <dbReference type="Proteomes" id="UP000694420"/>
    </source>
</evidence>
<dbReference type="Proteomes" id="UP000694420">
    <property type="component" value="Unplaced"/>
</dbReference>
<reference evidence="8" key="1">
    <citation type="submission" date="2025-08" db="UniProtKB">
        <authorList>
            <consortium name="Ensembl"/>
        </authorList>
    </citation>
    <scope>IDENTIFICATION</scope>
</reference>
<dbReference type="InterPro" id="IPR001811">
    <property type="entry name" value="Chemokine_IL8-like_dom"/>
</dbReference>
<keyword evidence="3 6" id="KW-0202">Cytokine</keyword>
<evidence type="ECO:0000256" key="3">
    <source>
        <dbReference type="ARBA" id="ARBA00022514"/>
    </source>
</evidence>
<evidence type="ECO:0000256" key="6">
    <source>
        <dbReference type="RuleBase" id="RU361149"/>
    </source>
</evidence>
<evidence type="ECO:0000259" key="7">
    <source>
        <dbReference type="SMART" id="SM00199"/>
    </source>
</evidence>
<dbReference type="PRINTS" id="PR00437">
    <property type="entry name" value="SMALLCYTKCXC"/>
</dbReference>
<proteinExistence type="inferred from homology"/>
<dbReference type="GO" id="GO:0008009">
    <property type="term" value="F:chemokine activity"/>
    <property type="evidence" value="ECO:0007669"/>
    <property type="project" value="InterPro"/>
</dbReference>
<evidence type="ECO:0000256" key="4">
    <source>
        <dbReference type="ARBA" id="ARBA00022525"/>
    </source>
</evidence>
<keyword evidence="5" id="KW-1015">Disulfide bond</keyword>
<sequence length="117" mass="12736">MGTGTDPTARSPHVCTFVHPRLTLGGTFIPLLPWEWALPPLGAPLAGELRCRCVRTVSEVIPPRRLASVELIPEGPHCAVPEVIAKTKQGLMVCLNPSAPWVQRIVTKILNSKKKSK</sequence>
<feature type="domain" description="Chemokine interleukin-8-like" evidence="7">
    <location>
        <begin position="48"/>
        <end position="109"/>
    </location>
</feature>
<dbReference type="SUPFAM" id="SSF54117">
    <property type="entry name" value="Interleukin 8-like chemokines"/>
    <property type="match status" value="1"/>
</dbReference>
<dbReference type="Pfam" id="PF00048">
    <property type="entry name" value="IL8"/>
    <property type="match status" value="1"/>
</dbReference>
<dbReference type="GO" id="GO:0005615">
    <property type="term" value="C:extracellular space"/>
    <property type="evidence" value="ECO:0007669"/>
    <property type="project" value="UniProtKB-UniRule"/>
</dbReference>
<dbReference type="AlphaFoldDB" id="A0A8C6YYC8"/>
<dbReference type="FunFam" id="2.40.50.40:FF:000004">
    <property type="entry name" value="C-X-C motif chemokine"/>
    <property type="match status" value="1"/>
</dbReference>
<protein>
    <recommendedName>
        <fullName evidence="6">C-X-C motif chemokine</fullName>
    </recommendedName>
</protein>
<dbReference type="PANTHER" id="PTHR12015">
    <property type="entry name" value="SMALL INDUCIBLE CYTOKINE A"/>
    <property type="match status" value="1"/>
</dbReference>
<dbReference type="Gene3D" id="2.40.50.40">
    <property type="match status" value="1"/>
</dbReference>
<dbReference type="PROSITE" id="PS00471">
    <property type="entry name" value="SMALL_CYTOKINES_CXC"/>
    <property type="match status" value="1"/>
</dbReference>
<accession>A0A8C6YYC8</accession>
<dbReference type="CDD" id="cd00273">
    <property type="entry name" value="Chemokine_CXC"/>
    <property type="match status" value="1"/>
</dbReference>
<comment type="subcellular location">
    <subcellularLocation>
        <location evidence="1 6">Secreted</location>
    </subcellularLocation>
</comment>
<name>A0A8C6YYC8_NOTPE</name>